<comment type="caution">
    <text evidence="2">The sequence shown here is derived from an EMBL/GenBank/DDBJ whole genome shotgun (WGS) entry which is preliminary data.</text>
</comment>
<sequence length="292" mass="33781">MIEAGAETAETGSDGRRYWIWVTGPDYYLDENGTDRPELDPTWGSTPDDWWTCHKETREGDLILLYRSQIKKDIAYLIEARSDAYALRNGDVAADLGWDVACDYEVIEKFRRPLQLADMRSDPVLADWGPLRANLRRRAYEIPRPIWDHLLGRLSPDHTATDRLREKATQRHLLEYDIENYLAGHMELFSRYDLHVDLHARQYVCYNGGRADLICFERSKKRFIAIELKKGMVDRNAVGQVFSYRASLEDEFTSYRQPLGILIGDSIKKEAAAMVNRDSRLSFIPLDELLSS</sequence>
<name>A0ABR5EZE4_9ACTN</name>
<dbReference type="EMBL" id="JWIO01000055">
    <property type="protein sequence ID" value="KLL09834.1"/>
    <property type="molecule type" value="Genomic_DNA"/>
</dbReference>
<proteinExistence type="predicted"/>
<reference evidence="2 3" key="1">
    <citation type="submission" date="2014-12" db="EMBL/GenBank/DDBJ databases">
        <title>Frankia sp. BMG5.1 draft genome.</title>
        <authorList>
            <person name="Gtari M."/>
            <person name="Ghodhbane-Gtari F."/>
            <person name="Nouioui I."/>
            <person name="Ktari A."/>
            <person name="Hezbri K."/>
            <person name="Mimouni W."/>
            <person name="Sbissi I."/>
            <person name="Ayari A."/>
            <person name="Yamanaka T."/>
            <person name="Normand P."/>
            <person name="Tisa L.S."/>
            <person name="Boudabous A."/>
        </authorList>
    </citation>
    <scope>NUCLEOTIDE SEQUENCE [LARGE SCALE GENOMIC DNA]</scope>
    <source>
        <strain evidence="2 3">BMG5.1</strain>
    </source>
</reference>
<protein>
    <recommendedName>
        <fullName evidence="1">EVE domain-containing protein</fullName>
    </recommendedName>
</protein>
<feature type="domain" description="EVE" evidence="1">
    <location>
        <begin position="17"/>
        <end position="151"/>
    </location>
</feature>
<evidence type="ECO:0000313" key="2">
    <source>
        <dbReference type="EMBL" id="KLL09834.1"/>
    </source>
</evidence>
<dbReference type="Gene3D" id="3.10.590.10">
    <property type="entry name" value="ph1033 like domains"/>
    <property type="match status" value="1"/>
</dbReference>
<dbReference type="InterPro" id="IPR002740">
    <property type="entry name" value="EVE_domain"/>
</dbReference>
<accession>A0ABR5EZE4</accession>
<dbReference type="Proteomes" id="UP000035425">
    <property type="component" value="Unassembled WGS sequence"/>
</dbReference>
<dbReference type="Gene3D" id="3.40.1350.10">
    <property type="match status" value="1"/>
</dbReference>
<organism evidence="2 3">
    <name type="scientific">Protofrankia coriariae</name>
    <dbReference type="NCBI Taxonomy" id="1562887"/>
    <lineage>
        <taxon>Bacteria</taxon>
        <taxon>Bacillati</taxon>
        <taxon>Actinomycetota</taxon>
        <taxon>Actinomycetes</taxon>
        <taxon>Frankiales</taxon>
        <taxon>Frankiaceae</taxon>
        <taxon>Protofrankia</taxon>
    </lineage>
</organism>
<dbReference type="SUPFAM" id="SSF88697">
    <property type="entry name" value="PUA domain-like"/>
    <property type="match status" value="1"/>
</dbReference>
<gene>
    <name evidence="2" type="ORF">FrCorBMG51_22060</name>
</gene>
<dbReference type="Pfam" id="PF01878">
    <property type="entry name" value="EVE"/>
    <property type="match status" value="1"/>
</dbReference>
<dbReference type="InterPro" id="IPR011856">
    <property type="entry name" value="tRNA_endonuc-like_dom_sf"/>
</dbReference>
<dbReference type="InterPro" id="IPR015947">
    <property type="entry name" value="PUA-like_sf"/>
</dbReference>
<keyword evidence="3" id="KW-1185">Reference proteome</keyword>
<evidence type="ECO:0000259" key="1">
    <source>
        <dbReference type="Pfam" id="PF01878"/>
    </source>
</evidence>
<evidence type="ECO:0000313" key="3">
    <source>
        <dbReference type="Proteomes" id="UP000035425"/>
    </source>
</evidence>
<dbReference type="RefSeq" id="WP_047224927.1">
    <property type="nucleotide sequence ID" value="NZ_JWIO01000055.1"/>
</dbReference>